<evidence type="ECO:0000313" key="3">
    <source>
        <dbReference type="Proteomes" id="UP000033441"/>
    </source>
</evidence>
<dbReference type="InterPro" id="IPR011250">
    <property type="entry name" value="OMP/PagP_B-barrel"/>
</dbReference>
<dbReference type="InterPro" id="IPR002566">
    <property type="entry name" value="Msp4_OMP-like"/>
</dbReference>
<dbReference type="Gene3D" id="2.40.160.20">
    <property type="match status" value="1"/>
</dbReference>
<protein>
    <submittedName>
        <fullName evidence="2">Surface antigen family protein</fullName>
    </submittedName>
</protein>
<dbReference type="Proteomes" id="UP000033441">
    <property type="component" value="Unassembled WGS sequence"/>
</dbReference>
<gene>
    <name evidence="2" type="ORF">APHMUC_1025</name>
</gene>
<dbReference type="PATRIC" id="fig|1359152.3.peg.1074"/>
<organism evidence="2 3">
    <name type="scientific">Anaplasma phagocytophilum str. ApMUC09</name>
    <dbReference type="NCBI Taxonomy" id="1359152"/>
    <lineage>
        <taxon>Bacteria</taxon>
        <taxon>Pseudomonadati</taxon>
        <taxon>Pseudomonadota</taxon>
        <taxon>Alphaproteobacteria</taxon>
        <taxon>Rickettsiales</taxon>
        <taxon>Anaplasmataceae</taxon>
        <taxon>Anaplasma</taxon>
        <taxon>phagocytophilum group</taxon>
    </lineage>
</organism>
<accession>A0A0F3N959</accession>
<dbReference type="EMBL" id="LANV01000001">
    <property type="protein sequence ID" value="KJV64598.1"/>
    <property type="molecule type" value="Genomic_DNA"/>
</dbReference>
<sequence length="274" mass="29624">MVFRGLRCLFFTCCLLVSFCLVERGEADGFYASLGWGESVADFGVKHLKVRGMTGSVMGPRKRELDAVKYGHDTFSKGIGGVGSGEFGDKYRPVYTEDFGLSGSFGYRFGNLGIEVEGSEQEFHPSTAGYKIEGNAVHFAFTTGKRGAKEEISGFVGENPGMHLGLVLLNGCYSGLRLDEKNGIYTCLGLGLAATDYLGGLGRLRALWNAKIGVELQFTKNLAMFGEVYYRGFGVLPGKVRVFSVAAVEGVDTLLSSEMDVSYVGNACGVRYLF</sequence>
<name>A0A0F3N959_ANAPH</name>
<reference evidence="2 3" key="1">
    <citation type="submission" date="2015-02" db="EMBL/GenBank/DDBJ databases">
        <title>Genome Sequencing of Rickettsiales.</title>
        <authorList>
            <person name="Daugherty S.C."/>
            <person name="Su Q."/>
            <person name="Abolude K."/>
            <person name="Beier-Sexton M."/>
            <person name="Carlyon J.A."/>
            <person name="Carter R."/>
            <person name="Day N.P."/>
            <person name="Dumler S.J."/>
            <person name="Dyachenko V."/>
            <person name="Godinez A."/>
            <person name="Kurtti T.J."/>
            <person name="Lichay M."/>
            <person name="Mullins K.E."/>
            <person name="Ott S."/>
            <person name="Pappas-Brown V."/>
            <person name="Paris D.H."/>
            <person name="Patel P."/>
            <person name="Richards A.L."/>
            <person name="Sadzewicz L."/>
            <person name="Sears K."/>
            <person name="Seidman D."/>
            <person name="Sengamalay N."/>
            <person name="Stenos J."/>
            <person name="Tallon L.J."/>
            <person name="Vincent G."/>
            <person name="Fraser C.M."/>
            <person name="Munderloh U."/>
            <person name="Dunning-Hotopp J.C."/>
        </authorList>
    </citation>
    <scope>NUCLEOTIDE SEQUENCE [LARGE SCALE GENOMIC DNA]</scope>
    <source>
        <strain evidence="2 3">ApMUC09</strain>
    </source>
</reference>
<dbReference type="FunFam" id="2.40.160.20:FF:000027">
    <property type="entry name" value="Omp-1N"/>
    <property type="match status" value="1"/>
</dbReference>
<dbReference type="SUPFAM" id="SSF56925">
    <property type="entry name" value="OMPA-like"/>
    <property type="match status" value="1"/>
</dbReference>
<comment type="caution">
    <text evidence="2">The sequence shown here is derived from an EMBL/GenBank/DDBJ whole genome shotgun (WGS) entry which is preliminary data.</text>
</comment>
<feature type="domain" description="Msp4/OMP-like" evidence="1">
    <location>
        <begin position="27"/>
        <end position="274"/>
    </location>
</feature>
<proteinExistence type="predicted"/>
<dbReference type="AlphaFoldDB" id="A0A0F3N959"/>
<dbReference type="Pfam" id="PF01617">
    <property type="entry name" value="Surface_Ag_2"/>
    <property type="match status" value="1"/>
</dbReference>
<evidence type="ECO:0000259" key="1">
    <source>
        <dbReference type="Pfam" id="PF01617"/>
    </source>
</evidence>
<evidence type="ECO:0000313" key="2">
    <source>
        <dbReference type="EMBL" id="KJV64598.1"/>
    </source>
</evidence>